<feature type="non-terminal residue" evidence="2">
    <location>
        <position position="1"/>
    </location>
</feature>
<dbReference type="PANTHER" id="PTHR28613:SF8">
    <property type="entry name" value="LCCL DOMAIN-CONTAINING PROTEIN"/>
    <property type="match status" value="1"/>
</dbReference>
<name>V9L2I2_CALMI</name>
<dbReference type="EMBL" id="JW873473">
    <property type="protein sequence ID" value="AFP05990.1"/>
    <property type="molecule type" value="mRNA"/>
</dbReference>
<protein>
    <submittedName>
        <fullName evidence="2">Transmembrane protein 238</fullName>
    </submittedName>
</protein>
<evidence type="ECO:0000256" key="1">
    <source>
        <dbReference type="SAM" id="Phobius"/>
    </source>
</evidence>
<feature type="transmembrane region" description="Helical" evidence="1">
    <location>
        <begin position="36"/>
        <end position="58"/>
    </location>
</feature>
<dbReference type="PANTHER" id="PTHR28613">
    <property type="entry name" value="SI:CH211-232M10.4-RELATED"/>
    <property type="match status" value="1"/>
</dbReference>
<accession>V9L2I2</accession>
<dbReference type="AlphaFoldDB" id="V9L2I2"/>
<keyword evidence="1 2" id="KW-0812">Transmembrane</keyword>
<evidence type="ECO:0000313" key="2">
    <source>
        <dbReference type="EMBL" id="AFP05990.1"/>
    </source>
</evidence>
<organism evidence="2">
    <name type="scientific">Callorhinchus milii</name>
    <name type="common">Ghost shark</name>
    <dbReference type="NCBI Taxonomy" id="7868"/>
    <lineage>
        <taxon>Eukaryota</taxon>
        <taxon>Metazoa</taxon>
        <taxon>Chordata</taxon>
        <taxon>Craniata</taxon>
        <taxon>Vertebrata</taxon>
        <taxon>Chondrichthyes</taxon>
        <taxon>Holocephali</taxon>
        <taxon>Chimaeriformes</taxon>
        <taxon>Callorhinchidae</taxon>
        <taxon>Callorhinchus</taxon>
    </lineage>
</organism>
<keyword evidence="1" id="KW-1133">Transmembrane helix</keyword>
<reference evidence="2" key="1">
    <citation type="journal article" date="2014" name="Nature">
        <title>Elephant shark genome provides unique insights into gnathostome evolution.</title>
        <authorList>
            <consortium name="International Elephant Shark Genome Sequencing Consortium"/>
            <person name="Venkatesh B."/>
            <person name="Lee A.P."/>
            <person name="Ravi V."/>
            <person name="Maurya A.K."/>
            <person name="Lian M.M."/>
            <person name="Swann J.B."/>
            <person name="Ohta Y."/>
            <person name="Flajnik M.F."/>
            <person name="Sutoh Y."/>
            <person name="Kasahara M."/>
            <person name="Hoon S."/>
            <person name="Gangu V."/>
            <person name="Roy S.W."/>
            <person name="Irimia M."/>
            <person name="Korzh V."/>
            <person name="Kondrychyn I."/>
            <person name="Lim Z.W."/>
            <person name="Tay B.H."/>
            <person name="Tohari S."/>
            <person name="Kong K.W."/>
            <person name="Ho S."/>
            <person name="Lorente-Galdos B."/>
            <person name="Quilez J."/>
            <person name="Marques-Bonet T."/>
            <person name="Raney B.J."/>
            <person name="Ingham P.W."/>
            <person name="Tay A."/>
            <person name="Hillier L.W."/>
            <person name="Minx P."/>
            <person name="Boehm T."/>
            <person name="Wilson R.K."/>
            <person name="Brenner S."/>
            <person name="Warren W.C."/>
        </authorList>
    </citation>
    <scope>NUCLEOTIDE SEQUENCE</scope>
    <source>
        <tissue evidence="2">Ovary</tissue>
    </source>
</reference>
<sequence length="185" mass="20329">VTGNQSELNFLCAFPPKPFPGDQERMAVRGVGRCPMVFLLALALDVVGLTVLFIGVFADVRMAGRALGDCLIYSGAIGIFLSLVAWLFWFTGNIQVSLEQLEKDALATRTKLARRFSDGGHQLPPPKVVGLGLGELSTTINWELSKQLLQIPRDAEKQPRFVELRSVKGLDHLRSVLQQNGDRAL</sequence>
<proteinExistence type="evidence at transcript level"/>
<dbReference type="Pfam" id="PF15125">
    <property type="entry name" value="TMEM238"/>
    <property type="match status" value="1"/>
</dbReference>
<keyword evidence="1" id="KW-0472">Membrane</keyword>
<dbReference type="InterPro" id="IPR029365">
    <property type="entry name" value="TMEM238"/>
</dbReference>
<feature type="transmembrane region" description="Helical" evidence="1">
    <location>
        <begin position="70"/>
        <end position="90"/>
    </location>
</feature>